<keyword evidence="1" id="KW-1133">Transmembrane helix</keyword>
<keyword evidence="1" id="KW-0472">Membrane</keyword>
<dbReference type="Proteomes" id="UP000015104">
    <property type="component" value="Unassembled WGS sequence"/>
</dbReference>
<dbReference type="AlphaFoldDB" id="T1KY24"/>
<name>T1KY24_TETUR</name>
<keyword evidence="1" id="KW-0812">Transmembrane</keyword>
<evidence type="ECO:0000256" key="1">
    <source>
        <dbReference type="SAM" id="Phobius"/>
    </source>
</evidence>
<sequence length="124" mass="13286">MILDTFPSLPVKEITWVKLIFPSLLVIFDSLIKPCHAKGGAVGAAAAAGGATAGVDWTAGGNYTEEEMVVALIVVGIIMSVSLLICACQCYQKVLWEIENTHLIVNKVTKRPMPPAPYNRDAMA</sequence>
<dbReference type="EnsemblMetazoa" id="tetur26g02210.1">
    <property type="protein sequence ID" value="tetur26g02210.1"/>
    <property type="gene ID" value="tetur26g02210"/>
</dbReference>
<accession>T1KY24</accession>
<evidence type="ECO:0000313" key="2">
    <source>
        <dbReference type="EnsemblMetazoa" id="tetur26g02210.1"/>
    </source>
</evidence>
<evidence type="ECO:0000313" key="3">
    <source>
        <dbReference type="Proteomes" id="UP000015104"/>
    </source>
</evidence>
<reference evidence="3" key="1">
    <citation type="submission" date="2011-08" db="EMBL/GenBank/DDBJ databases">
        <authorList>
            <person name="Rombauts S."/>
        </authorList>
    </citation>
    <scope>NUCLEOTIDE SEQUENCE</scope>
    <source>
        <strain evidence="3">London</strain>
    </source>
</reference>
<protein>
    <submittedName>
        <fullName evidence="2">Uncharacterized protein</fullName>
    </submittedName>
</protein>
<feature type="transmembrane region" description="Helical" evidence="1">
    <location>
        <begin position="68"/>
        <end position="88"/>
    </location>
</feature>
<organism evidence="2 3">
    <name type="scientific">Tetranychus urticae</name>
    <name type="common">Two-spotted spider mite</name>
    <dbReference type="NCBI Taxonomy" id="32264"/>
    <lineage>
        <taxon>Eukaryota</taxon>
        <taxon>Metazoa</taxon>
        <taxon>Ecdysozoa</taxon>
        <taxon>Arthropoda</taxon>
        <taxon>Chelicerata</taxon>
        <taxon>Arachnida</taxon>
        <taxon>Acari</taxon>
        <taxon>Acariformes</taxon>
        <taxon>Trombidiformes</taxon>
        <taxon>Prostigmata</taxon>
        <taxon>Eleutherengona</taxon>
        <taxon>Raphignathae</taxon>
        <taxon>Tetranychoidea</taxon>
        <taxon>Tetranychidae</taxon>
        <taxon>Tetranychus</taxon>
    </lineage>
</organism>
<dbReference type="EMBL" id="CAEY01000698">
    <property type="status" value="NOT_ANNOTATED_CDS"/>
    <property type="molecule type" value="Genomic_DNA"/>
</dbReference>
<reference evidence="2" key="2">
    <citation type="submission" date="2015-06" db="UniProtKB">
        <authorList>
            <consortium name="EnsemblMetazoa"/>
        </authorList>
    </citation>
    <scope>IDENTIFICATION</scope>
</reference>
<dbReference type="HOGENOM" id="CLU_2006822_0_0_1"/>
<keyword evidence="3" id="KW-1185">Reference proteome</keyword>
<proteinExistence type="predicted"/>